<comment type="caution">
    <text evidence="1">The sequence shown here is derived from an EMBL/GenBank/DDBJ whole genome shotgun (WGS) entry which is preliminary data.</text>
</comment>
<dbReference type="EMBL" id="QXTF01000001">
    <property type="protein sequence ID" value="RIX32226.1"/>
    <property type="molecule type" value="Genomic_DNA"/>
</dbReference>
<proteinExistence type="predicted"/>
<evidence type="ECO:0000313" key="2">
    <source>
        <dbReference type="Proteomes" id="UP000285023"/>
    </source>
</evidence>
<reference evidence="1 2" key="1">
    <citation type="submission" date="2018-09" db="EMBL/GenBank/DDBJ databases">
        <title>Sphingomonas sp. DAC4.</title>
        <authorList>
            <person name="Seo T."/>
        </authorList>
    </citation>
    <scope>NUCLEOTIDE SEQUENCE [LARGE SCALE GENOMIC DNA]</scope>
    <source>
        <strain evidence="1 2">DAC4</strain>
    </source>
</reference>
<sequence length="153" mass="16369">MTGTGGAVQPLCNPKGKHISMSKLPYLSLAAAIAFPATITPAPAIAQSGNISEIIVYGTDPCPRSTDDEVVVCARKPESERYRIPERLRSGGSLQSRESWANRAIAFETYGKTGINSCSPVGPAGFTGCTQQLINQAFRERREEVEGNTAPEQ</sequence>
<evidence type="ECO:0000313" key="1">
    <source>
        <dbReference type="EMBL" id="RIX32226.1"/>
    </source>
</evidence>
<dbReference type="Proteomes" id="UP000285023">
    <property type="component" value="Unassembled WGS sequence"/>
</dbReference>
<dbReference type="AlphaFoldDB" id="A0A418Q2E8"/>
<protein>
    <submittedName>
        <fullName evidence="1">Uncharacterized protein</fullName>
    </submittedName>
</protein>
<accession>A0A418Q2E8</accession>
<name>A0A418Q2E8_9SPHN</name>
<keyword evidence="2" id="KW-1185">Reference proteome</keyword>
<organism evidence="1 2">
    <name type="scientific">Sphingomonas edaphi</name>
    <dbReference type="NCBI Taxonomy" id="2315689"/>
    <lineage>
        <taxon>Bacteria</taxon>
        <taxon>Pseudomonadati</taxon>
        <taxon>Pseudomonadota</taxon>
        <taxon>Alphaproteobacteria</taxon>
        <taxon>Sphingomonadales</taxon>
        <taxon>Sphingomonadaceae</taxon>
        <taxon>Sphingomonas</taxon>
    </lineage>
</organism>
<gene>
    <name evidence="1" type="ORF">D3M59_04485</name>
</gene>